<feature type="domain" description="RNase H type-1" evidence="1">
    <location>
        <begin position="73"/>
        <end position="190"/>
    </location>
</feature>
<dbReference type="GO" id="GO:0003676">
    <property type="term" value="F:nucleic acid binding"/>
    <property type="evidence" value="ECO:0007669"/>
    <property type="project" value="InterPro"/>
</dbReference>
<proteinExistence type="predicted"/>
<evidence type="ECO:0000313" key="2">
    <source>
        <dbReference type="EMBL" id="PNX92512.1"/>
    </source>
</evidence>
<evidence type="ECO:0000259" key="1">
    <source>
        <dbReference type="Pfam" id="PF13456"/>
    </source>
</evidence>
<dbReference type="PANTHER" id="PTHR47723:SF19">
    <property type="entry name" value="POLYNUCLEOTIDYL TRANSFERASE, RIBONUCLEASE H-LIKE SUPERFAMILY PROTEIN"/>
    <property type="match status" value="1"/>
</dbReference>
<dbReference type="PANTHER" id="PTHR47723">
    <property type="entry name" value="OS05G0353850 PROTEIN"/>
    <property type="match status" value="1"/>
</dbReference>
<accession>A0A2K3MP03</accession>
<sequence>MKLNIFNEYFFIKHSEPVKKSHIGCEMALTSVYKQVAILTLKADFVSLRSVARLATAVSGINNRHLVITHVGGGFRGMANTTAIGGILRDHDGAIIMGFHEYVHEATGETSITMELAAIAFGLEKTKLLGLNKIQLQSDSMNVIREIRERKEVKYQERYEEIRVFQGKIHELTFEYVPKSANRAAHRLVHIAYTRKTNVYFENNLPEPDIDLDKILKEDDEDDGKSLN</sequence>
<dbReference type="Proteomes" id="UP000236291">
    <property type="component" value="Unassembled WGS sequence"/>
</dbReference>
<reference evidence="2 3" key="2">
    <citation type="journal article" date="2017" name="Front. Plant Sci.">
        <title>Gene Classification and Mining of Molecular Markers Useful in Red Clover (Trifolium pratense) Breeding.</title>
        <authorList>
            <person name="Istvanek J."/>
            <person name="Dluhosova J."/>
            <person name="Dluhos P."/>
            <person name="Patkova L."/>
            <person name="Nedelnik J."/>
            <person name="Repkova J."/>
        </authorList>
    </citation>
    <scope>NUCLEOTIDE SEQUENCE [LARGE SCALE GENOMIC DNA]</scope>
    <source>
        <strain evidence="3">cv. Tatra</strain>
        <tissue evidence="2">Young leaves</tissue>
    </source>
</reference>
<dbReference type="Pfam" id="PF13456">
    <property type="entry name" value="RVT_3"/>
    <property type="match status" value="1"/>
</dbReference>
<name>A0A2K3MP03_TRIPR</name>
<evidence type="ECO:0000313" key="3">
    <source>
        <dbReference type="Proteomes" id="UP000236291"/>
    </source>
</evidence>
<dbReference type="Gene3D" id="3.30.420.10">
    <property type="entry name" value="Ribonuclease H-like superfamily/Ribonuclease H"/>
    <property type="match status" value="1"/>
</dbReference>
<dbReference type="EMBL" id="ASHM01010659">
    <property type="protein sequence ID" value="PNX92512.1"/>
    <property type="molecule type" value="Genomic_DNA"/>
</dbReference>
<dbReference type="InterPro" id="IPR053151">
    <property type="entry name" value="RNase_H-like"/>
</dbReference>
<dbReference type="InterPro" id="IPR036397">
    <property type="entry name" value="RNaseH_sf"/>
</dbReference>
<gene>
    <name evidence="2" type="ORF">L195_g015650</name>
</gene>
<dbReference type="InterPro" id="IPR012337">
    <property type="entry name" value="RNaseH-like_sf"/>
</dbReference>
<dbReference type="SUPFAM" id="SSF53098">
    <property type="entry name" value="Ribonuclease H-like"/>
    <property type="match status" value="1"/>
</dbReference>
<protein>
    <submittedName>
        <fullName evidence="2">Ribonuclease H</fullName>
    </submittedName>
</protein>
<dbReference type="AlphaFoldDB" id="A0A2K3MP03"/>
<reference evidence="2 3" key="1">
    <citation type="journal article" date="2014" name="Am. J. Bot.">
        <title>Genome assembly and annotation for red clover (Trifolium pratense; Fabaceae).</title>
        <authorList>
            <person name="Istvanek J."/>
            <person name="Jaros M."/>
            <person name="Krenek A."/>
            <person name="Repkova J."/>
        </authorList>
    </citation>
    <scope>NUCLEOTIDE SEQUENCE [LARGE SCALE GENOMIC DNA]</scope>
    <source>
        <strain evidence="3">cv. Tatra</strain>
        <tissue evidence="2">Young leaves</tissue>
    </source>
</reference>
<dbReference type="GO" id="GO:0004523">
    <property type="term" value="F:RNA-DNA hybrid ribonuclease activity"/>
    <property type="evidence" value="ECO:0007669"/>
    <property type="project" value="InterPro"/>
</dbReference>
<dbReference type="InterPro" id="IPR002156">
    <property type="entry name" value="RNaseH_domain"/>
</dbReference>
<dbReference type="CDD" id="cd06222">
    <property type="entry name" value="RNase_H_like"/>
    <property type="match status" value="1"/>
</dbReference>
<comment type="caution">
    <text evidence="2">The sequence shown here is derived from an EMBL/GenBank/DDBJ whole genome shotgun (WGS) entry which is preliminary data.</text>
</comment>
<organism evidence="2 3">
    <name type="scientific">Trifolium pratense</name>
    <name type="common">Red clover</name>
    <dbReference type="NCBI Taxonomy" id="57577"/>
    <lineage>
        <taxon>Eukaryota</taxon>
        <taxon>Viridiplantae</taxon>
        <taxon>Streptophyta</taxon>
        <taxon>Embryophyta</taxon>
        <taxon>Tracheophyta</taxon>
        <taxon>Spermatophyta</taxon>
        <taxon>Magnoliopsida</taxon>
        <taxon>eudicotyledons</taxon>
        <taxon>Gunneridae</taxon>
        <taxon>Pentapetalae</taxon>
        <taxon>rosids</taxon>
        <taxon>fabids</taxon>
        <taxon>Fabales</taxon>
        <taxon>Fabaceae</taxon>
        <taxon>Papilionoideae</taxon>
        <taxon>50 kb inversion clade</taxon>
        <taxon>NPAAA clade</taxon>
        <taxon>Hologalegina</taxon>
        <taxon>IRL clade</taxon>
        <taxon>Trifolieae</taxon>
        <taxon>Trifolium</taxon>
    </lineage>
</organism>
<dbReference type="InterPro" id="IPR044730">
    <property type="entry name" value="RNase_H-like_dom_plant"/>
</dbReference>